<sequence length="118" mass="13089">MKLGLIQASSQKEKNKTLEHYLNEAINSNDELINFGIYPDSNIQLSYVQVSLAIALLINSRSLDFVVTGCTSGQGMMPDCNPFPNIQCGYLPPRKMLFCLAILTMAMSLLFPTAWPSK</sequence>
<comment type="caution">
    <text evidence="5">The sequence shown here is derived from an EMBL/GenBank/DDBJ whole genome shotgun (WGS) entry which is preliminary data.</text>
</comment>
<organism evidence="5 6">
    <name type="scientific">Lactobacillus taiwanensis</name>
    <dbReference type="NCBI Taxonomy" id="508451"/>
    <lineage>
        <taxon>Bacteria</taxon>
        <taxon>Bacillati</taxon>
        <taxon>Bacillota</taxon>
        <taxon>Bacilli</taxon>
        <taxon>Lactobacillales</taxon>
        <taxon>Lactobacillaceae</taxon>
        <taxon>Lactobacillus</taxon>
    </lineage>
</organism>
<keyword evidence="4" id="KW-0812">Transmembrane</keyword>
<evidence type="ECO:0000256" key="3">
    <source>
        <dbReference type="ARBA" id="ARBA00023235"/>
    </source>
</evidence>
<reference evidence="5 6" key="1">
    <citation type="submission" date="2017-09" db="EMBL/GenBank/DDBJ databases">
        <title>Tripartite evolution among Lactobacillus johnsonii, Lactobacillus taiwanensis, Lactobacillus reuteri and their rodent host.</title>
        <authorList>
            <person name="Wang T."/>
            <person name="Knowles S."/>
            <person name="Cheng C."/>
        </authorList>
    </citation>
    <scope>NUCLEOTIDE SEQUENCE [LARGE SCALE GENOMIC DNA]</scope>
    <source>
        <strain evidence="5 6">609u</strain>
    </source>
</reference>
<keyword evidence="3" id="KW-0413">Isomerase</keyword>
<proteinExistence type="inferred from homology"/>
<dbReference type="Proteomes" id="UP000216316">
    <property type="component" value="Unassembled WGS sequence"/>
</dbReference>
<keyword evidence="4" id="KW-1133">Transmembrane helix</keyword>
<dbReference type="InterPro" id="IPR003500">
    <property type="entry name" value="RpiB_LacA_LacB"/>
</dbReference>
<keyword evidence="6" id="KW-1185">Reference proteome</keyword>
<evidence type="ECO:0000256" key="1">
    <source>
        <dbReference type="ARBA" id="ARBA00008754"/>
    </source>
</evidence>
<dbReference type="Pfam" id="PF02502">
    <property type="entry name" value="LacAB_rpiB"/>
    <property type="match status" value="1"/>
</dbReference>
<evidence type="ECO:0000256" key="2">
    <source>
        <dbReference type="ARBA" id="ARBA00022736"/>
    </source>
</evidence>
<dbReference type="EMBL" id="NGNV01000044">
    <property type="protein sequence ID" value="OYR87395.1"/>
    <property type="molecule type" value="Genomic_DNA"/>
</dbReference>
<evidence type="ECO:0000313" key="5">
    <source>
        <dbReference type="EMBL" id="OYR87395.1"/>
    </source>
</evidence>
<evidence type="ECO:0000256" key="4">
    <source>
        <dbReference type="SAM" id="Phobius"/>
    </source>
</evidence>
<accession>A0ABX4EPX0</accession>
<feature type="transmembrane region" description="Helical" evidence="4">
    <location>
        <begin position="96"/>
        <end position="115"/>
    </location>
</feature>
<gene>
    <name evidence="5" type="ORF">CBF53_08085</name>
</gene>
<name>A0ABX4EPX0_9LACO</name>
<dbReference type="RefSeq" id="WP_094516817.1">
    <property type="nucleotide sequence ID" value="NZ_JANKAW010000002.1"/>
</dbReference>
<comment type="similarity">
    <text evidence="1">Belongs to the LacAB/RpiB family.</text>
</comment>
<dbReference type="SUPFAM" id="SSF89623">
    <property type="entry name" value="Ribose/Galactose isomerase RpiB/AlsB"/>
    <property type="match status" value="1"/>
</dbReference>
<keyword evidence="4" id="KW-0472">Membrane</keyword>
<dbReference type="Gene3D" id="3.40.1400.10">
    <property type="entry name" value="Sugar-phosphate isomerase, RpiB/LacA/LacB"/>
    <property type="match status" value="1"/>
</dbReference>
<keyword evidence="2" id="KW-0423">Lactose metabolism</keyword>
<dbReference type="InterPro" id="IPR036569">
    <property type="entry name" value="RpiB_LacA_LacB_sf"/>
</dbReference>
<protein>
    <submittedName>
        <fullName evidence="5">Uncharacterized protein</fullName>
    </submittedName>
</protein>
<evidence type="ECO:0000313" key="6">
    <source>
        <dbReference type="Proteomes" id="UP000216316"/>
    </source>
</evidence>